<proteinExistence type="predicted"/>
<feature type="domain" description="C-type lectin" evidence="1">
    <location>
        <begin position="22"/>
        <end position="163"/>
    </location>
</feature>
<sequence length="389" mass="44029">MDNLSGDDLVSPQWISFVPVSCKDGYLTYNYTNTQICLKYVSTPCTYPEATGYCQADGGDLIRLDSQLKHEIATDYLLPIANGSTIDVWIQGTKVGNDWFFHDGSKMPEDFDAICPLALDNNVNETHLRVHGSSTFPCWDMVPTLPLSDGCTTYNLTSHQICLKYFPVPARYSSARNLCQAEGGDLIKIDSQEKYDKFETFHVPIANNTLIEVWVQGEKIEGQWKFDDGTPIPNFCPITTGTNPGEILSCKDGYLTYNYTNTQICLKYVSTPSTYLEATEYCQADGGDLIRLDSKRKHDIVTDYLLPIANGSTIDVLIQGTKERNEWFFHDGSKMPEDFDAICPLALNNNVNEKHLRVHGSSTFSCWDMVPIRRYSFLCEQYHKFTIYE</sequence>
<dbReference type="PANTHER" id="PTHR22801">
    <property type="entry name" value="LITHOSTATHINE"/>
    <property type="match status" value="1"/>
</dbReference>
<accession>K1QEB5</accession>
<dbReference type="InterPro" id="IPR050801">
    <property type="entry name" value="Ca-Dep_Lectins_ImmuneDev"/>
</dbReference>
<reference evidence="2" key="1">
    <citation type="journal article" date="2012" name="Nature">
        <title>The oyster genome reveals stress adaptation and complexity of shell formation.</title>
        <authorList>
            <person name="Zhang G."/>
            <person name="Fang X."/>
            <person name="Guo X."/>
            <person name="Li L."/>
            <person name="Luo R."/>
            <person name="Xu F."/>
            <person name="Yang P."/>
            <person name="Zhang L."/>
            <person name="Wang X."/>
            <person name="Qi H."/>
            <person name="Xiong Z."/>
            <person name="Que H."/>
            <person name="Xie Y."/>
            <person name="Holland P.W."/>
            <person name="Paps J."/>
            <person name="Zhu Y."/>
            <person name="Wu F."/>
            <person name="Chen Y."/>
            <person name="Wang J."/>
            <person name="Peng C."/>
            <person name="Meng J."/>
            <person name="Yang L."/>
            <person name="Liu J."/>
            <person name="Wen B."/>
            <person name="Zhang N."/>
            <person name="Huang Z."/>
            <person name="Zhu Q."/>
            <person name="Feng Y."/>
            <person name="Mount A."/>
            <person name="Hedgecock D."/>
            <person name="Xu Z."/>
            <person name="Liu Y."/>
            <person name="Domazet-Loso T."/>
            <person name="Du Y."/>
            <person name="Sun X."/>
            <person name="Zhang S."/>
            <person name="Liu B."/>
            <person name="Cheng P."/>
            <person name="Jiang X."/>
            <person name="Li J."/>
            <person name="Fan D."/>
            <person name="Wang W."/>
            <person name="Fu W."/>
            <person name="Wang T."/>
            <person name="Wang B."/>
            <person name="Zhang J."/>
            <person name="Peng Z."/>
            <person name="Li Y."/>
            <person name="Li N."/>
            <person name="Wang J."/>
            <person name="Chen M."/>
            <person name="He Y."/>
            <person name="Tan F."/>
            <person name="Song X."/>
            <person name="Zheng Q."/>
            <person name="Huang R."/>
            <person name="Yang H."/>
            <person name="Du X."/>
            <person name="Chen L."/>
            <person name="Yang M."/>
            <person name="Gaffney P.M."/>
            <person name="Wang S."/>
            <person name="Luo L."/>
            <person name="She Z."/>
            <person name="Ming Y."/>
            <person name="Huang W."/>
            <person name="Zhang S."/>
            <person name="Huang B."/>
            <person name="Zhang Y."/>
            <person name="Qu T."/>
            <person name="Ni P."/>
            <person name="Miao G."/>
            <person name="Wang J."/>
            <person name="Wang Q."/>
            <person name="Steinberg C.E."/>
            <person name="Wang H."/>
            <person name="Li N."/>
            <person name="Qian L."/>
            <person name="Zhang G."/>
            <person name="Li Y."/>
            <person name="Yang H."/>
            <person name="Liu X."/>
            <person name="Wang J."/>
            <person name="Yin Y."/>
            <person name="Wang J."/>
        </authorList>
    </citation>
    <scope>NUCLEOTIDE SEQUENCE [LARGE SCALE GENOMIC DNA]</scope>
    <source>
        <strain evidence="2">05x7-T-G4-1.051#20</strain>
    </source>
</reference>
<gene>
    <name evidence="2" type="ORF">CGI_10005177</name>
</gene>
<dbReference type="InterPro" id="IPR001304">
    <property type="entry name" value="C-type_lectin-like"/>
</dbReference>
<evidence type="ECO:0000313" key="2">
    <source>
        <dbReference type="EMBL" id="EKC27110.1"/>
    </source>
</evidence>
<dbReference type="CDD" id="cd00037">
    <property type="entry name" value="CLECT"/>
    <property type="match status" value="3"/>
</dbReference>
<organism evidence="2">
    <name type="scientific">Magallana gigas</name>
    <name type="common">Pacific oyster</name>
    <name type="synonym">Crassostrea gigas</name>
    <dbReference type="NCBI Taxonomy" id="29159"/>
    <lineage>
        <taxon>Eukaryota</taxon>
        <taxon>Metazoa</taxon>
        <taxon>Spiralia</taxon>
        <taxon>Lophotrochozoa</taxon>
        <taxon>Mollusca</taxon>
        <taxon>Bivalvia</taxon>
        <taxon>Autobranchia</taxon>
        <taxon>Pteriomorphia</taxon>
        <taxon>Ostreida</taxon>
        <taxon>Ostreoidea</taxon>
        <taxon>Ostreidae</taxon>
        <taxon>Magallana</taxon>
    </lineage>
</organism>
<dbReference type="SUPFAM" id="SSF56436">
    <property type="entry name" value="C-type lectin-like"/>
    <property type="match status" value="3"/>
</dbReference>
<dbReference type="InterPro" id="IPR016186">
    <property type="entry name" value="C-type_lectin-like/link_sf"/>
</dbReference>
<protein>
    <recommendedName>
        <fullName evidence="1">C-type lectin domain-containing protein</fullName>
    </recommendedName>
</protein>
<dbReference type="SMART" id="SM00034">
    <property type="entry name" value="CLECT"/>
    <property type="match status" value="2"/>
</dbReference>
<dbReference type="Gene3D" id="3.10.100.10">
    <property type="entry name" value="Mannose-Binding Protein A, subunit A"/>
    <property type="match status" value="3"/>
</dbReference>
<evidence type="ECO:0000259" key="1">
    <source>
        <dbReference type="SMART" id="SM00034"/>
    </source>
</evidence>
<dbReference type="InParanoid" id="K1QEB5"/>
<feature type="domain" description="C-type lectin" evidence="1">
    <location>
        <begin position="250"/>
        <end position="380"/>
    </location>
</feature>
<dbReference type="EMBL" id="JH818776">
    <property type="protein sequence ID" value="EKC27110.1"/>
    <property type="molecule type" value="Genomic_DNA"/>
</dbReference>
<dbReference type="AlphaFoldDB" id="K1QEB5"/>
<name>K1QEB5_MAGGI</name>
<dbReference type="PANTHER" id="PTHR22801:SF63">
    <property type="entry name" value="C-TYPE LECTIN DOMAIN-CONTAINING PROTEIN"/>
    <property type="match status" value="1"/>
</dbReference>
<dbReference type="HOGENOM" id="CLU_710281_0_0_1"/>
<dbReference type="InterPro" id="IPR016187">
    <property type="entry name" value="CTDL_fold"/>
</dbReference>